<name>A0A430HHD9_9BURK</name>
<gene>
    <name evidence="3" type="ORF">EJB06_21525</name>
</gene>
<keyword evidence="2" id="KW-0732">Signal</keyword>
<evidence type="ECO:0008006" key="5">
    <source>
        <dbReference type="Google" id="ProtNLM"/>
    </source>
</evidence>
<feature type="region of interest" description="Disordered" evidence="1">
    <location>
        <begin position="70"/>
        <end position="90"/>
    </location>
</feature>
<comment type="caution">
    <text evidence="3">The sequence shown here is derived from an EMBL/GenBank/DDBJ whole genome shotgun (WGS) entry which is preliminary data.</text>
</comment>
<reference evidence="3 4" key="1">
    <citation type="submission" date="2018-12" db="EMBL/GenBank/DDBJ databases">
        <authorList>
            <person name="Yang E."/>
        </authorList>
    </citation>
    <scope>NUCLEOTIDE SEQUENCE [LARGE SCALE GENOMIC DNA]</scope>
    <source>
        <strain evidence="3 4">SOD</strain>
    </source>
</reference>
<dbReference type="Proteomes" id="UP000278085">
    <property type="component" value="Unassembled WGS sequence"/>
</dbReference>
<sequence length="311" mass="33610">MHTTPLLIALLLGSALFPTAQAAVAAPDPLRFTGPLMPMHGKAVKNAPYSAEAVSEQQQRLADGNEISRTSSTMNYRDSSGRTRQEIRDADGELRTVTLYQPADGVTYLLNPRQKSATRVADPSAAARAAASAAQAKVAQLRAEGKLPERRSEAGDEVIVKGVERSAGETRRQFQEKVRIQIADSMAGARISPAMAGAFGDARWAATAVTRELGSKEIEGIKADGKLRTYEIPAGEVGNRNPIVVSNESWYAPELKVTVYSKHSDPRSGERVYRLSNIKREEPPAALFTVPADYTVRDVLAERARAAAGKR</sequence>
<proteinExistence type="predicted"/>
<evidence type="ECO:0000313" key="3">
    <source>
        <dbReference type="EMBL" id="RSZ56916.1"/>
    </source>
</evidence>
<accession>A0A430HHD9</accession>
<evidence type="ECO:0000256" key="1">
    <source>
        <dbReference type="SAM" id="MobiDB-lite"/>
    </source>
</evidence>
<dbReference type="AlphaFoldDB" id="A0A430HHD9"/>
<feature type="signal peptide" evidence="2">
    <location>
        <begin position="1"/>
        <end position="22"/>
    </location>
</feature>
<dbReference type="RefSeq" id="WP_126076070.1">
    <property type="nucleotide sequence ID" value="NZ_CP051166.1"/>
</dbReference>
<feature type="compositionally biased region" description="Basic and acidic residues" evidence="1">
    <location>
        <begin position="79"/>
        <end position="90"/>
    </location>
</feature>
<organism evidence="3 4">
    <name type="scientific">Massilia atriviolacea</name>
    <dbReference type="NCBI Taxonomy" id="2495579"/>
    <lineage>
        <taxon>Bacteria</taxon>
        <taxon>Pseudomonadati</taxon>
        <taxon>Pseudomonadota</taxon>
        <taxon>Betaproteobacteria</taxon>
        <taxon>Burkholderiales</taxon>
        <taxon>Oxalobacteraceae</taxon>
        <taxon>Telluria group</taxon>
        <taxon>Massilia</taxon>
    </lineage>
</organism>
<protein>
    <recommendedName>
        <fullName evidence="5">DUF2092 domain-containing protein</fullName>
    </recommendedName>
</protein>
<feature type="chain" id="PRO_5018985983" description="DUF2092 domain-containing protein" evidence="2">
    <location>
        <begin position="23"/>
        <end position="311"/>
    </location>
</feature>
<evidence type="ECO:0000313" key="4">
    <source>
        <dbReference type="Proteomes" id="UP000278085"/>
    </source>
</evidence>
<keyword evidence="4" id="KW-1185">Reference proteome</keyword>
<evidence type="ECO:0000256" key="2">
    <source>
        <dbReference type="SAM" id="SignalP"/>
    </source>
</evidence>
<dbReference type="EMBL" id="RXLQ01000012">
    <property type="protein sequence ID" value="RSZ56916.1"/>
    <property type="molecule type" value="Genomic_DNA"/>
</dbReference>
<dbReference type="OrthoDB" id="115149at2"/>